<keyword evidence="1" id="KW-0175">Coiled coil</keyword>
<dbReference type="AlphaFoldDB" id="A0A6I3XLH3"/>
<comment type="caution">
    <text evidence="4">The sequence shown here is derived from an EMBL/GenBank/DDBJ whole genome shotgun (WGS) entry which is preliminary data.</text>
</comment>
<keyword evidence="5" id="KW-1185">Reference proteome</keyword>
<evidence type="ECO:0000256" key="1">
    <source>
        <dbReference type="SAM" id="Coils"/>
    </source>
</evidence>
<feature type="domain" description="KfrA N-terminal DNA-binding" evidence="3">
    <location>
        <begin position="7"/>
        <end position="118"/>
    </location>
</feature>
<feature type="compositionally biased region" description="Gly residues" evidence="2">
    <location>
        <begin position="141"/>
        <end position="150"/>
    </location>
</feature>
<dbReference type="OrthoDB" id="7015148at2"/>
<feature type="coiled-coil region" evidence="1">
    <location>
        <begin position="80"/>
        <end position="125"/>
    </location>
</feature>
<sequence>MARNGLTKQQVRAIRDELLAAGSYPSADAVRRALGDTGSKSTIHRYLKELAGEEAGGAIRRADTERSLQAIVAQLADTLHADAERRLQALLAERDALLRARDAELADLRGTVAALAARLETLEGEAAPARPADAPRERGTPRGGNAGGARVGKEGFGKEGFGNFGGLLSNSRCGHRDSSPFTIILAGARSEVFDLESVHPAGLLPS</sequence>
<accession>A0A6I3XLH3</accession>
<organism evidence="4 5">
    <name type="scientific">Pseudoduganella dura</name>
    <dbReference type="NCBI Taxonomy" id="321982"/>
    <lineage>
        <taxon>Bacteria</taxon>
        <taxon>Pseudomonadati</taxon>
        <taxon>Pseudomonadota</taxon>
        <taxon>Betaproteobacteria</taxon>
        <taxon>Burkholderiales</taxon>
        <taxon>Oxalobacteraceae</taxon>
        <taxon>Telluria group</taxon>
        <taxon>Pseudoduganella</taxon>
    </lineage>
</organism>
<dbReference type="RefSeq" id="WP_155711078.1">
    <property type="nucleotide sequence ID" value="NZ_BMWU01000004.1"/>
</dbReference>
<reference evidence="4 5" key="1">
    <citation type="submission" date="2019-11" db="EMBL/GenBank/DDBJ databases">
        <title>Draft Genome Sequences of Six Type Strains of the Genus Massilia.</title>
        <authorList>
            <person name="Miess H."/>
            <person name="Frediansyah A."/>
            <person name="Goeker M."/>
            <person name="Gross H."/>
        </authorList>
    </citation>
    <scope>NUCLEOTIDE SEQUENCE [LARGE SCALE GENOMIC DNA]</scope>
    <source>
        <strain evidence="4 5">DSM 17513</strain>
    </source>
</reference>
<feature type="region of interest" description="Disordered" evidence="2">
    <location>
        <begin position="125"/>
        <end position="154"/>
    </location>
</feature>
<name>A0A6I3XLH3_9BURK</name>
<gene>
    <name evidence="4" type="ORF">GJV26_23410</name>
</gene>
<evidence type="ECO:0000313" key="4">
    <source>
        <dbReference type="EMBL" id="MUI15380.1"/>
    </source>
</evidence>
<protein>
    <recommendedName>
        <fullName evidence="3">KfrA N-terminal DNA-binding domain-containing protein</fullName>
    </recommendedName>
</protein>
<dbReference type="EMBL" id="WNWM01000002">
    <property type="protein sequence ID" value="MUI15380.1"/>
    <property type="molecule type" value="Genomic_DNA"/>
</dbReference>
<evidence type="ECO:0000256" key="2">
    <source>
        <dbReference type="SAM" id="MobiDB-lite"/>
    </source>
</evidence>
<dbReference type="InterPro" id="IPR021104">
    <property type="entry name" value="KfrA_DNA-bd_N"/>
</dbReference>
<proteinExistence type="predicted"/>
<dbReference type="Pfam" id="PF11740">
    <property type="entry name" value="KfrA_N"/>
    <property type="match status" value="1"/>
</dbReference>
<dbReference type="Proteomes" id="UP000431684">
    <property type="component" value="Unassembled WGS sequence"/>
</dbReference>
<evidence type="ECO:0000313" key="5">
    <source>
        <dbReference type="Proteomes" id="UP000431684"/>
    </source>
</evidence>
<evidence type="ECO:0000259" key="3">
    <source>
        <dbReference type="Pfam" id="PF11740"/>
    </source>
</evidence>